<dbReference type="RefSeq" id="WP_110292090.1">
    <property type="nucleotide sequence ID" value="NZ_QICS01000033.1"/>
</dbReference>
<dbReference type="EMBL" id="QICS01000033">
    <property type="protein sequence ID" value="PXV84117.1"/>
    <property type="molecule type" value="Genomic_DNA"/>
</dbReference>
<dbReference type="Proteomes" id="UP000247523">
    <property type="component" value="Unassembled WGS sequence"/>
</dbReference>
<dbReference type="AlphaFoldDB" id="A0A318EKI3"/>
<comment type="caution">
    <text evidence="1">The sequence shown here is derived from an EMBL/GenBank/DDBJ whole genome shotgun (WGS) entry which is preliminary data.</text>
</comment>
<reference evidence="1 2" key="1">
    <citation type="submission" date="2018-05" db="EMBL/GenBank/DDBJ databases">
        <title>Genomic Encyclopedia of Type Strains, Phase IV (KMG-IV): sequencing the most valuable type-strain genomes for metagenomic binning, comparative biology and taxonomic classification.</title>
        <authorList>
            <person name="Goeker M."/>
        </authorList>
    </citation>
    <scope>NUCLEOTIDE SEQUENCE [LARGE SCALE GENOMIC DNA]</scope>
    <source>
        <strain evidence="1 2">DSM 28816</strain>
    </source>
</reference>
<evidence type="ECO:0000313" key="1">
    <source>
        <dbReference type="EMBL" id="PXV84117.1"/>
    </source>
</evidence>
<gene>
    <name evidence="1" type="ORF">C8E03_1332</name>
</gene>
<evidence type="ECO:0000313" key="2">
    <source>
        <dbReference type="Proteomes" id="UP000247523"/>
    </source>
</evidence>
<organism evidence="1 2">
    <name type="scientific">Lachnotalea glycerini</name>
    <dbReference type="NCBI Taxonomy" id="1763509"/>
    <lineage>
        <taxon>Bacteria</taxon>
        <taxon>Bacillati</taxon>
        <taxon>Bacillota</taxon>
        <taxon>Clostridia</taxon>
        <taxon>Lachnospirales</taxon>
        <taxon>Lachnospiraceae</taxon>
        <taxon>Lachnotalea</taxon>
    </lineage>
</organism>
<proteinExistence type="predicted"/>
<name>A0A318EKI3_9FIRM</name>
<protein>
    <submittedName>
        <fullName evidence="1">Uncharacterized protein</fullName>
    </submittedName>
</protein>
<sequence>MKIKRVNSESIKLHKNTEVKLKTKGNILEVQFFAGVNKKCPIQNISKDKYIDKETGEIKERKKSENRYQSPKSVRKSINKLMDLIRCNATETIHCK</sequence>
<accession>A0A318EKI3</accession>